<evidence type="ECO:0000256" key="1">
    <source>
        <dbReference type="SAM" id="MobiDB-lite"/>
    </source>
</evidence>
<dbReference type="Proteomes" id="UP001178461">
    <property type="component" value="Chromosome 17"/>
</dbReference>
<keyword evidence="3" id="KW-1185">Reference proteome</keyword>
<gene>
    <name evidence="2" type="ORF">PODLI_1B010421</name>
</gene>
<reference evidence="2" key="1">
    <citation type="submission" date="2022-12" db="EMBL/GenBank/DDBJ databases">
        <authorList>
            <person name="Alioto T."/>
            <person name="Alioto T."/>
            <person name="Gomez Garrido J."/>
        </authorList>
    </citation>
    <scope>NUCLEOTIDE SEQUENCE</scope>
</reference>
<evidence type="ECO:0000313" key="2">
    <source>
        <dbReference type="EMBL" id="CAI5796574.1"/>
    </source>
</evidence>
<organism evidence="2 3">
    <name type="scientific">Podarcis lilfordi</name>
    <name type="common">Lilford's wall lizard</name>
    <dbReference type="NCBI Taxonomy" id="74358"/>
    <lineage>
        <taxon>Eukaryota</taxon>
        <taxon>Metazoa</taxon>
        <taxon>Chordata</taxon>
        <taxon>Craniata</taxon>
        <taxon>Vertebrata</taxon>
        <taxon>Euteleostomi</taxon>
        <taxon>Lepidosauria</taxon>
        <taxon>Squamata</taxon>
        <taxon>Bifurcata</taxon>
        <taxon>Unidentata</taxon>
        <taxon>Episquamata</taxon>
        <taxon>Laterata</taxon>
        <taxon>Lacertibaenia</taxon>
        <taxon>Lacertidae</taxon>
        <taxon>Podarcis</taxon>
    </lineage>
</organism>
<name>A0AA35LJ87_9SAUR</name>
<dbReference type="AlphaFoldDB" id="A0AA35LJ87"/>
<evidence type="ECO:0000313" key="3">
    <source>
        <dbReference type="Proteomes" id="UP001178461"/>
    </source>
</evidence>
<dbReference type="EMBL" id="OX395142">
    <property type="protein sequence ID" value="CAI5796574.1"/>
    <property type="molecule type" value="Genomic_DNA"/>
</dbReference>
<feature type="region of interest" description="Disordered" evidence="1">
    <location>
        <begin position="1"/>
        <end position="34"/>
    </location>
</feature>
<accession>A0AA35LJ87</accession>
<sequence>MSASTKMRSRKQRQRSTDSPSTRMELRKRCRRTTSNEQQVEESCRYRKKAATKYKFLCREECLFLTEGNEVVKFDVNGISLSRLQQKNDIRWMTTWVHYFRVQGPGRGRLVTFSQVSNEQNKLLVLTKDIDHKQLKVFSCDMPNKPHTKGKRFDITKLSADDLKCHLFFMDKEKNGEVVQLKCPEDTTHYIHASRTLFLKYRDTDVTDGSIFRFRLTKAVQP</sequence>
<proteinExistence type="predicted"/>
<protein>
    <submittedName>
        <fullName evidence="2">Uncharacterized protein</fullName>
    </submittedName>
</protein>